<dbReference type="PROSITE" id="PS50181">
    <property type="entry name" value="FBOX"/>
    <property type="match status" value="1"/>
</dbReference>
<dbReference type="PANTHER" id="PTHR31672">
    <property type="entry name" value="BNACNNG10540D PROTEIN"/>
    <property type="match status" value="1"/>
</dbReference>
<feature type="domain" description="F-box" evidence="1">
    <location>
        <begin position="22"/>
        <end position="76"/>
    </location>
</feature>
<dbReference type="Pfam" id="PF00646">
    <property type="entry name" value="F-box"/>
    <property type="match status" value="1"/>
</dbReference>
<comment type="caution">
    <text evidence="2">The sequence shown here is derived from an EMBL/GenBank/DDBJ whole genome shotgun (WGS) entry which is preliminary data.</text>
</comment>
<dbReference type="Proteomes" id="UP000823749">
    <property type="component" value="Chromosome 12"/>
</dbReference>
<evidence type="ECO:0000259" key="1">
    <source>
        <dbReference type="PROSITE" id="PS50181"/>
    </source>
</evidence>
<dbReference type="InterPro" id="IPR017451">
    <property type="entry name" value="F-box-assoc_interact_dom"/>
</dbReference>
<protein>
    <recommendedName>
        <fullName evidence="1">F-box domain-containing protein</fullName>
    </recommendedName>
</protein>
<dbReference type="AlphaFoldDB" id="A0AAV6I1W6"/>
<dbReference type="NCBIfam" id="TIGR01640">
    <property type="entry name" value="F_box_assoc_1"/>
    <property type="match status" value="1"/>
</dbReference>
<proteinExistence type="predicted"/>
<dbReference type="SUPFAM" id="SSF81383">
    <property type="entry name" value="F-box domain"/>
    <property type="match status" value="1"/>
</dbReference>
<name>A0AAV6I1W6_9ERIC</name>
<organism evidence="2 3">
    <name type="scientific">Rhododendron griersonianum</name>
    <dbReference type="NCBI Taxonomy" id="479676"/>
    <lineage>
        <taxon>Eukaryota</taxon>
        <taxon>Viridiplantae</taxon>
        <taxon>Streptophyta</taxon>
        <taxon>Embryophyta</taxon>
        <taxon>Tracheophyta</taxon>
        <taxon>Spermatophyta</taxon>
        <taxon>Magnoliopsida</taxon>
        <taxon>eudicotyledons</taxon>
        <taxon>Gunneridae</taxon>
        <taxon>Pentapetalae</taxon>
        <taxon>asterids</taxon>
        <taxon>Ericales</taxon>
        <taxon>Ericaceae</taxon>
        <taxon>Ericoideae</taxon>
        <taxon>Rhodoreae</taxon>
        <taxon>Rhododendron</taxon>
    </lineage>
</organism>
<dbReference type="Gene3D" id="1.20.1280.50">
    <property type="match status" value="1"/>
</dbReference>
<dbReference type="InterPro" id="IPR001810">
    <property type="entry name" value="F-box_dom"/>
</dbReference>
<evidence type="ECO:0000313" key="2">
    <source>
        <dbReference type="EMBL" id="KAG5522716.1"/>
    </source>
</evidence>
<accession>A0AAV6I1W6</accession>
<dbReference type="InterPro" id="IPR013187">
    <property type="entry name" value="F-box-assoc_dom_typ3"/>
</dbReference>
<dbReference type="InterPro" id="IPR050796">
    <property type="entry name" value="SCF_F-box_component"/>
</dbReference>
<dbReference type="EMBL" id="JACTNZ010000012">
    <property type="protein sequence ID" value="KAG5522716.1"/>
    <property type="molecule type" value="Genomic_DNA"/>
</dbReference>
<dbReference type="SMART" id="SM00256">
    <property type="entry name" value="FBOX"/>
    <property type="match status" value="1"/>
</dbReference>
<sequence>MKSIVQMDSNQRSSINCKRQVNRGVLDLPHEMISEILCRLPTESILICRVVCKIWYAITKDPCFINTLGNSHYQPTRLILKPLPYEDIGRTPYYLVLVDMEKHKTRRIPLEKMFQELQITCSCNGFLCMAPPKKLDPVVIYNPITGDRLILPLSNSKSKVSCQVVGLGFDASTNKYKVVRAYTGLSSRRKVRRFEIISLGESSWRELSAPQRIVNRDSSGVTFLSGALYWTMSKGTSTIVVQFDLTDEKFRVISFPRYFSSRHVSLGLIDIRGIVTLVQGDSNTVRLWRIEDGEGEDELSFYFYISYDTHVKWGGGFSCAFLRQINQESYLLQVGYWNSQNERQEHLTQYFPDKVQFLDLKLRGLPDSFKTVCFKPSLVPVPK</sequence>
<reference evidence="2" key="1">
    <citation type="submission" date="2020-08" db="EMBL/GenBank/DDBJ databases">
        <title>Plant Genome Project.</title>
        <authorList>
            <person name="Zhang R.-G."/>
        </authorList>
    </citation>
    <scope>NUCLEOTIDE SEQUENCE</scope>
    <source>
        <strain evidence="2">WSP0</strain>
        <tissue evidence="2">Leaf</tissue>
    </source>
</reference>
<evidence type="ECO:0000313" key="3">
    <source>
        <dbReference type="Proteomes" id="UP000823749"/>
    </source>
</evidence>
<dbReference type="InterPro" id="IPR036047">
    <property type="entry name" value="F-box-like_dom_sf"/>
</dbReference>
<dbReference type="Pfam" id="PF08268">
    <property type="entry name" value="FBA_3"/>
    <property type="match status" value="1"/>
</dbReference>
<gene>
    <name evidence="2" type="ORF">RHGRI_034757</name>
</gene>
<keyword evidence="3" id="KW-1185">Reference proteome</keyword>